<dbReference type="Gramene" id="CMP164CT">
    <property type="protein sequence ID" value="CMP164CT"/>
    <property type="gene ID" value="CMP164C"/>
</dbReference>
<dbReference type="SUPFAM" id="SSF69065">
    <property type="entry name" value="RNase III domain-like"/>
    <property type="match status" value="1"/>
</dbReference>
<dbReference type="PROSITE" id="PS50137">
    <property type="entry name" value="DS_RBD"/>
    <property type="match status" value="1"/>
</dbReference>
<proteinExistence type="predicted"/>
<keyword evidence="6" id="KW-1185">Reference proteome</keyword>
<dbReference type="GO" id="GO:0006396">
    <property type="term" value="P:RNA processing"/>
    <property type="evidence" value="ECO:0007669"/>
    <property type="project" value="InterPro"/>
</dbReference>
<evidence type="ECO:0000259" key="4">
    <source>
        <dbReference type="PROSITE" id="PS50142"/>
    </source>
</evidence>
<dbReference type="GO" id="GO:0003723">
    <property type="term" value="F:RNA binding"/>
    <property type="evidence" value="ECO:0007669"/>
    <property type="project" value="UniProtKB-UniRule"/>
</dbReference>
<protein>
    <submittedName>
        <fullName evidence="5">Similar to ribonuclease III</fullName>
    </submittedName>
</protein>
<organism evidence="5 6">
    <name type="scientific">Cyanidioschyzon merolae (strain NIES-3377 / 10D)</name>
    <name type="common">Unicellular red alga</name>
    <dbReference type="NCBI Taxonomy" id="280699"/>
    <lineage>
        <taxon>Eukaryota</taxon>
        <taxon>Rhodophyta</taxon>
        <taxon>Bangiophyceae</taxon>
        <taxon>Cyanidiales</taxon>
        <taxon>Cyanidiaceae</taxon>
        <taxon>Cyanidioschyzon</taxon>
    </lineage>
</organism>
<dbReference type="SUPFAM" id="SSF54768">
    <property type="entry name" value="dsRNA-binding domain-like"/>
    <property type="match status" value="1"/>
</dbReference>
<dbReference type="Gene3D" id="1.10.1520.10">
    <property type="entry name" value="Ribonuclease III domain"/>
    <property type="match status" value="1"/>
</dbReference>
<name>M1V648_CYAM1</name>
<dbReference type="InterPro" id="IPR014720">
    <property type="entry name" value="dsRBD_dom"/>
</dbReference>
<dbReference type="Proteomes" id="UP000007014">
    <property type="component" value="Chromosome 16"/>
</dbReference>
<evidence type="ECO:0000313" key="5">
    <source>
        <dbReference type="EMBL" id="BAM81795.1"/>
    </source>
</evidence>
<dbReference type="InterPro" id="IPR036389">
    <property type="entry name" value="RNase_III_sf"/>
</dbReference>
<evidence type="ECO:0000256" key="2">
    <source>
        <dbReference type="PROSITE-ProRule" id="PRU00266"/>
    </source>
</evidence>
<sequence length="703" mass="78466">MCMVVAKGVIARFSGSVHNLGRWRSWLVSRTALFRPFSLRGERALLADPRCQNDNVAAPLLPVQLSSSHPRGLLSANLVYRTARFICTKQCLPATAAEPPVQQQHQQQQDGNVTDSACHRKCLSFLQAWSIPEFPVVSGTQLGAFHGWPLLLRALTHASALPPRLCPRESGVLTDAQRWERYQLHNAALEFVGDRVLNLCVVDWLVRTQPWKTQGADTALYRGSNIKERLTFYVQQYVYNAHLTDVAYRIGLDRIVRRRLPAEKEHPGRGTELVLANAFEALVCAIFLEHGFLQAQKFVRQTLFEGPGSSLKQPMGDSWHADTRFAATDTARVRQEAAALDRMRQPVLRPPHNIPLSSHPKEALEKELLLWGLCIGGNRSAGGEDLRTRAQQQKRSGVCLSYCLEHEERRLSHHSLYMVRLELSGVVVARGRGRSIRSAENAAAAAFLKALGLDCASFRTPYASGEALSSREIWKQFRDLNVPLCIPDNYKPASPFDEDADWATILLWNRERFGSVSRQEQKTRAKAEEREERSPGDAVFWHQALGFDDWANARQVLPSLLALVLPNEGPEPEAARTALAAAELVELKYLGHCGLKLFAASSSLRIYGPGAWSTGALHDDYVRAIASTAVTGQAAELLRRLQRAGAWRTRQRLSAAAQRELLLAFLGIAQVLFGYEKGPDLLLRTLDEEKRASTPVSFDRPHL</sequence>
<dbReference type="PROSITE" id="PS50142">
    <property type="entry name" value="RNASE_3_2"/>
    <property type="match status" value="1"/>
</dbReference>
<dbReference type="Pfam" id="PF14622">
    <property type="entry name" value="Ribonucleas_3_3"/>
    <property type="match status" value="1"/>
</dbReference>
<dbReference type="OrthoDB" id="67027at2759"/>
<dbReference type="PANTHER" id="PTHR28160">
    <property type="entry name" value="54S RIBOSOMAL PROTEIN L15, MITOCHONDRIAL"/>
    <property type="match status" value="1"/>
</dbReference>
<reference evidence="5 6" key="2">
    <citation type="journal article" date="2007" name="BMC Biol.">
        <title>A 100%-complete sequence reveals unusually simple genomic features in the hot-spring red alga Cyanidioschyzon merolae.</title>
        <authorList>
            <person name="Nozaki H."/>
            <person name="Takano H."/>
            <person name="Misumi O."/>
            <person name="Terasawa K."/>
            <person name="Matsuzaki M."/>
            <person name="Maruyama S."/>
            <person name="Nishida K."/>
            <person name="Yagisawa F."/>
            <person name="Yoshida Y."/>
            <person name="Fujiwara T."/>
            <person name="Takio S."/>
            <person name="Tamura K."/>
            <person name="Chung S.J."/>
            <person name="Nakamura S."/>
            <person name="Kuroiwa H."/>
            <person name="Tanaka K."/>
            <person name="Sato N."/>
            <person name="Kuroiwa T."/>
        </authorList>
    </citation>
    <scope>NUCLEOTIDE SEQUENCE [LARGE SCALE GENOMIC DNA]</scope>
    <source>
        <strain evidence="5 6">10D</strain>
    </source>
</reference>
<dbReference type="EMBL" id="AP006498">
    <property type="protein sequence ID" value="BAM81795.1"/>
    <property type="molecule type" value="Genomic_DNA"/>
</dbReference>
<evidence type="ECO:0000259" key="3">
    <source>
        <dbReference type="PROSITE" id="PS50137"/>
    </source>
</evidence>
<feature type="domain" description="RNase III" evidence="4">
    <location>
        <begin position="145"/>
        <end position="291"/>
    </location>
</feature>
<dbReference type="InterPro" id="IPR040030">
    <property type="entry name" value="Ribosomal_mL57"/>
</dbReference>
<dbReference type="Gene3D" id="3.30.160.20">
    <property type="match status" value="1"/>
</dbReference>
<dbReference type="GO" id="GO:0032543">
    <property type="term" value="P:mitochondrial translation"/>
    <property type="evidence" value="ECO:0007669"/>
    <property type="project" value="InterPro"/>
</dbReference>
<dbReference type="GeneID" id="16996099"/>
<reference evidence="5 6" key="1">
    <citation type="journal article" date="2004" name="Nature">
        <title>Genome sequence of the ultrasmall unicellular red alga Cyanidioschyzon merolae 10D.</title>
        <authorList>
            <person name="Matsuzaki M."/>
            <person name="Misumi O."/>
            <person name="Shin-i T."/>
            <person name="Maruyama S."/>
            <person name="Takahara M."/>
            <person name="Miyagishima S."/>
            <person name="Mori T."/>
            <person name="Nishida K."/>
            <person name="Yagisawa F."/>
            <person name="Nishida K."/>
            <person name="Yoshida Y."/>
            <person name="Nishimura Y."/>
            <person name="Nakao S."/>
            <person name="Kobayashi T."/>
            <person name="Momoyama Y."/>
            <person name="Higashiyama T."/>
            <person name="Minoda A."/>
            <person name="Sano M."/>
            <person name="Nomoto H."/>
            <person name="Oishi K."/>
            <person name="Hayashi H."/>
            <person name="Ohta F."/>
            <person name="Nishizaka S."/>
            <person name="Haga S."/>
            <person name="Miura S."/>
            <person name="Morishita T."/>
            <person name="Kabeya Y."/>
            <person name="Terasawa K."/>
            <person name="Suzuki Y."/>
            <person name="Ishii Y."/>
            <person name="Asakawa S."/>
            <person name="Takano H."/>
            <person name="Ohta N."/>
            <person name="Kuroiwa H."/>
            <person name="Tanaka K."/>
            <person name="Shimizu N."/>
            <person name="Sugano S."/>
            <person name="Sato N."/>
            <person name="Nozaki H."/>
            <person name="Ogasawara N."/>
            <person name="Kohara Y."/>
            <person name="Kuroiwa T."/>
        </authorList>
    </citation>
    <scope>NUCLEOTIDE SEQUENCE [LARGE SCALE GENOMIC DNA]</scope>
    <source>
        <strain evidence="5 6">10D</strain>
    </source>
</reference>
<dbReference type="RefSeq" id="XP_005537831.1">
    <property type="nucleotide sequence ID" value="XM_005537774.1"/>
</dbReference>
<gene>
    <name evidence="5" type="ORF">CYME_CMP164C</name>
</gene>
<dbReference type="STRING" id="280699.M1V648"/>
<dbReference type="PANTHER" id="PTHR28160:SF1">
    <property type="entry name" value="LARGE RIBOSOMAL SUBUNIT PROTEIN ML57"/>
    <property type="match status" value="1"/>
</dbReference>
<accession>M1V648</accession>
<dbReference type="SMART" id="SM00535">
    <property type="entry name" value="RIBOc"/>
    <property type="match status" value="1"/>
</dbReference>
<dbReference type="AlphaFoldDB" id="M1V648"/>
<dbReference type="HOGENOM" id="CLU_392511_0_0_1"/>
<evidence type="ECO:0000313" key="6">
    <source>
        <dbReference type="Proteomes" id="UP000007014"/>
    </source>
</evidence>
<feature type="domain" description="DRBM" evidence="3">
    <location>
        <begin position="386"/>
        <end position="453"/>
    </location>
</feature>
<keyword evidence="1 2" id="KW-0694">RNA-binding</keyword>
<dbReference type="InterPro" id="IPR000999">
    <property type="entry name" value="RNase_III_dom"/>
</dbReference>
<evidence type="ECO:0000256" key="1">
    <source>
        <dbReference type="ARBA" id="ARBA00022884"/>
    </source>
</evidence>
<dbReference type="GO" id="GO:0003735">
    <property type="term" value="F:structural constituent of ribosome"/>
    <property type="evidence" value="ECO:0007669"/>
    <property type="project" value="InterPro"/>
</dbReference>
<dbReference type="KEGG" id="cme:CYME_CMP164C"/>
<dbReference type="CDD" id="cd00593">
    <property type="entry name" value="RIBOc"/>
    <property type="match status" value="1"/>
</dbReference>
<dbReference type="GO" id="GO:0005762">
    <property type="term" value="C:mitochondrial large ribosomal subunit"/>
    <property type="evidence" value="ECO:0007669"/>
    <property type="project" value="InterPro"/>
</dbReference>
<dbReference type="GO" id="GO:0004525">
    <property type="term" value="F:ribonuclease III activity"/>
    <property type="evidence" value="ECO:0007669"/>
    <property type="project" value="InterPro"/>
</dbReference>